<feature type="compositionally biased region" description="Polar residues" evidence="1">
    <location>
        <begin position="68"/>
        <end position="77"/>
    </location>
</feature>
<organism evidence="2 3">
    <name type="scientific">Streptomyces graminearus</name>
    <dbReference type="NCBI Taxonomy" id="284030"/>
    <lineage>
        <taxon>Bacteria</taxon>
        <taxon>Bacillati</taxon>
        <taxon>Actinomycetota</taxon>
        <taxon>Actinomycetes</taxon>
        <taxon>Kitasatosporales</taxon>
        <taxon>Streptomycetaceae</taxon>
        <taxon>Streptomyces</taxon>
    </lineage>
</organism>
<name>A0ABP5YMA4_9ACTN</name>
<dbReference type="EMBL" id="BAAATL010000011">
    <property type="protein sequence ID" value="GAA2481185.1"/>
    <property type="molecule type" value="Genomic_DNA"/>
</dbReference>
<evidence type="ECO:0008006" key="4">
    <source>
        <dbReference type="Google" id="ProtNLM"/>
    </source>
</evidence>
<evidence type="ECO:0000256" key="1">
    <source>
        <dbReference type="SAM" id="MobiDB-lite"/>
    </source>
</evidence>
<evidence type="ECO:0000313" key="2">
    <source>
        <dbReference type="EMBL" id="GAA2481185.1"/>
    </source>
</evidence>
<feature type="compositionally biased region" description="Basic and acidic residues" evidence="1">
    <location>
        <begin position="99"/>
        <end position="108"/>
    </location>
</feature>
<feature type="region of interest" description="Disordered" evidence="1">
    <location>
        <begin position="63"/>
        <end position="114"/>
    </location>
</feature>
<protein>
    <recommendedName>
        <fullName evidence="4">Transposase</fullName>
    </recommendedName>
</protein>
<evidence type="ECO:0000313" key="3">
    <source>
        <dbReference type="Proteomes" id="UP001501721"/>
    </source>
</evidence>
<dbReference type="Proteomes" id="UP001501721">
    <property type="component" value="Unassembled WGS sequence"/>
</dbReference>
<sequence length="114" mass="12195">MQDQGHPDHEEPGGVVGPVAPGYSLVHSTKSRDEKTPPRGRRGNRSYERAANFLRVTMRAIHPDAITSAPTTVNRPLNRTPKAAKETPSIAMAAAADSARSRGAERPLADGLMS</sequence>
<accession>A0ABP5YMA4</accession>
<feature type="region of interest" description="Disordered" evidence="1">
    <location>
        <begin position="1"/>
        <end position="50"/>
    </location>
</feature>
<reference evidence="3" key="1">
    <citation type="journal article" date="2019" name="Int. J. Syst. Evol. Microbiol.">
        <title>The Global Catalogue of Microorganisms (GCM) 10K type strain sequencing project: providing services to taxonomists for standard genome sequencing and annotation.</title>
        <authorList>
            <consortium name="The Broad Institute Genomics Platform"/>
            <consortium name="The Broad Institute Genome Sequencing Center for Infectious Disease"/>
            <person name="Wu L."/>
            <person name="Ma J."/>
        </authorList>
    </citation>
    <scope>NUCLEOTIDE SEQUENCE [LARGE SCALE GENOMIC DNA]</scope>
    <source>
        <strain evidence="3">JCM 6923</strain>
    </source>
</reference>
<feature type="compositionally biased region" description="Low complexity" evidence="1">
    <location>
        <begin position="89"/>
        <end position="98"/>
    </location>
</feature>
<keyword evidence="3" id="KW-1185">Reference proteome</keyword>
<proteinExistence type="predicted"/>
<comment type="caution">
    <text evidence="2">The sequence shown here is derived from an EMBL/GenBank/DDBJ whole genome shotgun (WGS) entry which is preliminary data.</text>
</comment>
<gene>
    <name evidence="2" type="ORF">GCM10010422_27280</name>
</gene>
<feature type="compositionally biased region" description="Basic and acidic residues" evidence="1">
    <location>
        <begin position="1"/>
        <end position="12"/>
    </location>
</feature>